<evidence type="ECO:0000256" key="1">
    <source>
        <dbReference type="ARBA" id="ARBA00006484"/>
    </source>
</evidence>
<accession>A0A975U5G8</accession>
<evidence type="ECO:0000256" key="3">
    <source>
        <dbReference type="RuleBase" id="RU000363"/>
    </source>
</evidence>
<name>A0A975U5G8_9VIBR</name>
<dbReference type="Gene3D" id="3.40.50.720">
    <property type="entry name" value="NAD(P)-binding Rossmann-like Domain"/>
    <property type="match status" value="1"/>
</dbReference>
<dbReference type="AlphaFoldDB" id="A0A975U5G8"/>
<proteinExistence type="inferred from homology"/>
<dbReference type="PANTHER" id="PTHR44196">
    <property type="entry name" value="DEHYDROGENASE/REDUCTASE SDR FAMILY MEMBER 7B"/>
    <property type="match status" value="1"/>
</dbReference>
<keyword evidence="2" id="KW-0560">Oxidoreductase</keyword>
<dbReference type="GO" id="GO:0016491">
    <property type="term" value="F:oxidoreductase activity"/>
    <property type="evidence" value="ECO:0007669"/>
    <property type="project" value="UniProtKB-KW"/>
</dbReference>
<sequence>MNLQDKQVLLTGASGGIGEKMALALEAKGASLILVARNRNKLEALKNSLNYPQRHQVLCVDFNQSDGIEILDEFCLAQVKKRRIDVLINNAGNNQFSFLAQRSAQSLQQEMHLNLMTPILTSQAALGWLQRPGIILNIGSTFGSIGFPGYTSYCAAKAGVQRFSEALDRELDGAGIRVLYLAPRATATPLNDDRVTEMNRRLGNHSDAPEVVAQHVVTILEKERAAMWIGWPEKLFARVNQLLPKLVSNSIRKQQDTIHHYINQATSK</sequence>
<organism evidence="4 5">
    <name type="scientific">Vibrio ostreae</name>
    <dbReference type="NCBI Taxonomy" id="2841925"/>
    <lineage>
        <taxon>Bacteria</taxon>
        <taxon>Pseudomonadati</taxon>
        <taxon>Pseudomonadota</taxon>
        <taxon>Gammaproteobacteria</taxon>
        <taxon>Vibrionales</taxon>
        <taxon>Vibrionaceae</taxon>
        <taxon>Vibrio</taxon>
    </lineage>
</organism>
<dbReference type="NCBIfam" id="NF006565">
    <property type="entry name" value="PRK09072.1"/>
    <property type="match status" value="1"/>
</dbReference>
<dbReference type="CDD" id="cd05233">
    <property type="entry name" value="SDR_c"/>
    <property type="match status" value="1"/>
</dbReference>
<dbReference type="PRINTS" id="PR00080">
    <property type="entry name" value="SDRFAMILY"/>
</dbReference>
<dbReference type="Pfam" id="PF00106">
    <property type="entry name" value="adh_short"/>
    <property type="match status" value="1"/>
</dbReference>
<dbReference type="InterPro" id="IPR002347">
    <property type="entry name" value="SDR_fam"/>
</dbReference>
<reference evidence="4" key="1">
    <citation type="submission" date="2021-06" db="EMBL/GenBank/DDBJ databases">
        <title>Vibrio nov. sp., novel gut bacterium isolated from Yellow Sea oyster.</title>
        <authorList>
            <person name="Muhammad N."/>
            <person name="Nguyen T.H."/>
            <person name="Lee Y.-J."/>
            <person name="Ko J."/>
            <person name="Kim S.-G."/>
        </authorList>
    </citation>
    <scope>NUCLEOTIDE SEQUENCE</scope>
    <source>
        <strain evidence="4">OG9-811</strain>
    </source>
</reference>
<dbReference type="KEGG" id="vos:KNV97_03335"/>
<dbReference type="SUPFAM" id="SSF51735">
    <property type="entry name" value="NAD(P)-binding Rossmann-fold domains"/>
    <property type="match status" value="1"/>
</dbReference>
<dbReference type="InterPro" id="IPR036291">
    <property type="entry name" value="NAD(P)-bd_dom_sf"/>
</dbReference>
<dbReference type="RefSeq" id="WP_136483842.1">
    <property type="nucleotide sequence ID" value="NZ_CP076642.1"/>
</dbReference>
<protein>
    <submittedName>
        <fullName evidence="4">SDR family oxidoreductase</fullName>
    </submittedName>
</protein>
<evidence type="ECO:0000256" key="2">
    <source>
        <dbReference type="ARBA" id="ARBA00023002"/>
    </source>
</evidence>
<evidence type="ECO:0000313" key="5">
    <source>
        <dbReference type="Proteomes" id="UP000694232"/>
    </source>
</evidence>
<evidence type="ECO:0000313" key="4">
    <source>
        <dbReference type="EMBL" id="QXO15472.1"/>
    </source>
</evidence>
<comment type="similarity">
    <text evidence="1 3">Belongs to the short-chain dehydrogenases/reductases (SDR) family.</text>
</comment>
<gene>
    <name evidence="4" type="ORF">KNV97_03335</name>
</gene>
<dbReference type="Proteomes" id="UP000694232">
    <property type="component" value="Chromosome 2"/>
</dbReference>
<keyword evidence="5" id="KW-1185">Reference proteome</keyword>
<dbReference type="PRINTS" id="PR00081">
    <property type="entry name" value="GDHRDH"/>
</dbReference>
<dbReference type="PANTHER" id="PTHR44196:SF1">
    <property type="entry name" value="DEHYDROGENASE_REDUCTASE SDR FAMILY MEMBER 7B"/>
    <property type="match status" value="1"/>
</dbReference>
<dbReference type="EMBL" id="CP076642">
    <property type="protein sequence ID" value="QXO15472.1"/>
    <property type="molecule type" value="Genomic_DNA"/>
</dbReference>
<dbReference type="GO" id="GO:0016020">
    <property type="term" value="C:membrane"/>
    <property type="evidence" value="ECO:0007669"/>
    <property type="project" value="TreeGrafter"/>
</dbReference>